<dbReference type="Pfam" id="PF24138">
    <property type="entry name" value="TPR_TNPO3_IPO13_2nd"/>
    <property type="match status" value="1"/>
</dbReference>
<feature type="region of interest" description="Disordered" evidence="5">
    <location>
        <begin position="1385"/>
        <end position="1453"/>
    </location>
</feature>
<reference evidence="7 8" key="1">
    <citation type="submission" date="2020-04" db="EMBL/GenBank/DDBJ databases">
        <title>Perkinsus olseni comparative genomics.</title>
        <authorList>
            <person name="Bogema D.R."/>
        </authorList>
    </citation>
    <scope>NUCLEOTIDE SEQUENCE [LARGE SCALE GENOMIC DNA]</scope>
    <source>
        <strain evidence="7">ATCC PRA-205</strain>
    </source>
</reference>
<dbReference type="Proteomes" id="UP000574390">
    <property type="component" value="Unassembled WGS sequence"/>
</dbReference>
<dbReference type="Pfam" id="PF08389">
    <property type="entry name" value="Xpo1"/>
    <property type="match status" value="1"/>
</dbReference>
<evidence type="ECO:0000256" key="1">
    <source>
        <dbReference type="ARBA" id="ARBA00004123"/>
    </source>
</evidence>
<keyword evidence="3" id="KW-0813">Transport</keyword>
<dbReference type="GO" id="GO:0005634">
    <property type="term" value="C:nucleus"/>
    <property type="evidence" value="ECO:0007669"/>
    <property type="project" value="UniProtKB-SubCell"/>
</dbReference>
<evidence type="ECO:0000313" key="7">
    <source>
        <dbReference type="EMBL" id="KAF4686525.1"/>
    </source>
</evidence>
<dbReference type="InterPro" id="IPR057941">
    <property type="entry name" value="TPR_TNPO3_IPO13_2nd"/>
</dbReference>
<comment type="subcellular location">
    <subcellularLocation>
        <location evidence="1">Nucleus</location>
    </subcellularLocation>
</comment>
<dbReference type="GO" id="GO:0031267">
    <property type="term" value="F:small GTPase binding"/>
    <property type="evidence" value="ECO:0007669"/>
    <property type="project" value="InterPro"/>
</dbReference>
<name>A0A7J6NRS9_PEROL</name>
<dbReference type="InterPro" id="IPR001494">
    <property type="entry name" value="Importin-beta_N"/>
</dbReference>
<dbReference type="Pfam" id="PF03810">
    <property type="entry name" value="IBN_N"/>
    <property type="match status" value="1"/>
</dbReference>
<dbReference type="Pfam" id="PF24139">
    <property type="entry name" value="TPR_TNPO3_IPO13_4th"/>
    <property type="match status" value="1"/>
</dbReference>
<organism evidence="7 8">
    <name type="scientific">Perkinsus olseni</name>
    <name type="common">Perkinsus atlanticus</name>
    <dbReference type="NCBI Taxonomy" id="32597"/>
    <lineage>
        <taxon>Eukaryota</taxon>
        <taxon>Sar</taxon>
        <taxon>Alveolata</taxon>
        <taxon>Perkinsozoa</taxon>
        <taxon>Perkinsea</taxon>
        <taxon>Perkinsida</taxon>
        <taxon>Perkinsidae</taxon>
        <taxon>Perkinsus</taxon>
    </lineage>
</organism>
<dbReference type="InterPro" id="IPR016024">
    <property type="entry name" value="ARM-type_fold"/>
</dbReference>
<evidence type="ECO:0000313" key="8">
    <source>
        <dbReference type="Proteomes" id="UP000574390"/>
    </source>
</evidence>
<evidence type="ECO:0000256" key="3">
    <source>
        <dbReference type="ARBA" id="ARBA00022448"/>
    </source>
</evidence>
<comment type="caution">
    <text evidence="7">The sequence shown here is derived from an EMBL/GenBank/DDBJ whole genome shotgun (WGS) entry which is preliminary data.</text>
</comment>
<feature type="compositionally biased region" description="Acidic residues" evidence="5">
    <location>
        <begin position="1435"/>
        <end position="1453"/>
    </location>
</feature>
<dbReference type="PANTHER" id="PTHR12363">
    <property type="entry name" value="TRANSPORTIN 3 AND IMPORTIN 13"/>
    <property type="match status" value="1"/>
</dbReference>
<protein>
    <submittedName>
        <fullName evidence="7">Transportin-3</fullName>
    </submittedName>
</protein>
<keyword evidence="4" id="KW-0539">Nucleus</keyword>
<dbReference type="InterPro" id="IPR011989">
    <property type="entry name" value="ARM-like"/>
</dbReference>
<evidence type="ECO:0000256" key="4">
    <source>
        <dbReference type="ARBA" id="ARBA00023242"/>
    </source>
</evidence>
<dbReference type="EMBL" id="JABANM010036900">
    <property type="protein sequence ID" value="KAF4686525.1"/>
    <property type="molecule type" value="Genomic_DNA"/>
</dbReference>
<feature type="compositionally biased region" description="Low complexity" evidence="5">
    <location>
        <begin position="1331"/>
        <end position="1344"/>
    </location>
</feature>
<evidence type="ECO:0000256" key="5">
    <source>
        <dbReference type="SAM" id="MobiDB-lite"/>
    </source>
</evidence>
<dbReference type="InterPro" id="IPR051345">
    <property type="entry name" value="Importin_beta-like_NTR"/>
</dbReference>
<gene>
    <name evidence="7" type="primary">TNPO3_1</name>
    <name evidence="7" type="ORF">FOZ62_023260</name>
</gene>
<dbReference type="InterPro" id="IPR013598">
    <property type="entry name" value="Exportin-1/Importin-b-like"/>
</dbReference>
<dbReference type="GO" id="GO:0005737">
    <property type="term" value="C:cytoplasm"/>
    <property type="evidence" value="ECO:0007669"/>
    <property type="project" value="TreeGrafter"/>
</dbReference>
<comment type="similarity">
    <text evidence="2">Belongs to the importin beta family.</text>
</comment>
<feature type="non-terminal residue" evidence="7">
    <location>
        <position position="1910"/>
    </location>
</feature>
<evidence type="ECO:0000256" key="2">
    <source>
        <dbReference type="ARBA" id="ARBA00007991"/>
    </source>
</evidence>
<dbReference type="PROSITE" id="PS50166">
    <property type="entry name" value="IMPORTIN_B_NT"/>
    <property type="match status" value="1"/>
</dbReference>
<accession>A0A7J6NRS9</accession>
<feature type="region of interest" description="Disordered" evidence="5">
    <location>
        <begin position="1144"/>
        <end position="1165"/>
    </location>
</feature>
<dbReference type="PANTHER" id="PTHR12363:SF33">
    <property type="entry name" value="IMPORTIN-13"/>
    <property type="match status" value="1"/>
</dbReference>
<feature type="domain" description="Importin N-terminal" evidence="6">
    <location>
        <begin position="26"/>
        <end position="93"/>
    </location>
</feature>
<dbReference type="Gene3D" id="1.25.10.10">
    <property type="entry name" value="Leucine-rich Repeat Variant"/>
    <property type="match status" value="1"/>
</dbReference>
<dbReference type="InterPro" id="IPR058537">
    <property type="entry name" value="TPR_TNPO3_IPO13_4th"/>
</dbReference>
<feature type="region of interest" description="Disordered" evidence="5">
    <location>
        <begin position="1296"/>
        <end position="1360"/>
    </location>
</feature>
<sequence length="1910" mass="210903">MGDLATLQTALQTLFSSQNQEERSRADEWLRKWQQTSTAWQVANLVLDNDSNNENMLFFAAQTLRTKIQFDFYELQETDWAGLRESIISKLISKFSGTNKSSAVRMQLAIALADLAIQMDDEWETAIEDIIKQFSSSPAYTGLLLIVLKLLPEEASNYRLMTDTSKRKNAFRRLAKYSPDVVQFLMAEAMKGDKNLSLEALVEWLRLGTVPASVLVNSDLMDAVFSGLGDARISSACTDIVVEVLGLLGRESNSPEAGSLYERMFSKVGGLLPALEASLREDDSDVAMMLSRVCVECAEAMCTFLVTNATASVEMQRMLAVLIEIVEYRGEYEVSELPLNFWEQFAHEVNIRPQLHESMKPVLCKLLVALTQRCSFDGQSKATLAADIPPPVKVSTMGTEELYDLCTTYFDIDDDYLRFRRYLGETVLQVLGPVGPTVGFECLLQAFGAQPRDAIYHQEAYYYILAWVVRRVTPNEALLADNSLVWKLLDFIPALFNTPAILAKDVLCQRSALSLVGACAHFLEKRPDKLRAMTEFLIAQLVADPATRHPSVTYAAASAFRFICLRCRDELTLISGMSTALCNVYKCTAASLPAKTHMKVVEGTSAVVSAGTDDESFKANLEVVLEPLIAGLRQHANDHNMLCDILDRLSTCLLSSRVPRESAREVALGRFVEQSLWPTVSQILEHCVNDARLVEKCCRVLKHSVRTVPDAFKPLVPRLVERLVTDFTKQHHSSYLYMAEVLAGTYGSDPEVEPLLGQLFVSLSGTALQALVQFRASHPGKLDEACELIEDFYGMCLRYLRHCPHIVVSRCPEVTSAALNFAAESAVFVQQKDAADAVFAFIDACYTSSEKADAWGFTPADAETSRKIVQVSSGLMVKQMFALMLSVPPRYLREYIPEVLEAVFRFNPEQYQKEWLPQALELVPRSVLSDREKNEAKQDLACEGSKSDLYNRVADVTYRCEQVSLRSSQKLYEMLWRRGRIQRGQRPFFDDFGFVLPQSVLFRRGAIYAWYFMSVEGSLLRKRAENLRIEEVEKEFCKKRRPCDSTSSSEEEPNAVAAVWIPMASQFPEERAKTPRVDFMAPGQLKRFLNDGLAELDNPSGLLQQFVYPLGVSNFLIRAVKYAGCTALAIRTNRYVLLPALSQSQPHGAHPSGRGSIPCQGEGRGAPRSSAAGLLKRCATFEAWEGLSSLKSHYSHHNVPGINSEILAAAEKLLRLIDEEQIGEMLFLGPDQYIAAHFKVDAFTKKLHFIYASVVDRAEVVQQCEGEMAMLDTAVTGPIPGLELLPGCTQRATGAPRLLSSRRAELRKPLRQQNPPRKMDSGSPSASSGLRRGPVRGNPVRPARPMAPTKIWRSQGRSSVRSKELLEWTDVMPDHLFVRWTGIEEGPIPSEDQDGEEGPPTPDTPPASEVGSDDKDDEEGDGGSTCEERGIIPEGAEDVPTDEHESDSDEEDEATLKAIEEQLEAVRSASVQLHALRRSAQPRPTRATARCRSISWGPPEIIQGEDGQMMTTGGVVLRSKLMEQVGSCPPPVTPIATSAEVATDGRRRNAPTGENFDVGEAALANRVDNGIQSILNPAAPLPSPVADDADLGDLLAERHVTREDLLNRLGTRSMLQSTAATTPGTAADTPEEYEPLFGPANGVIHGLYRNGMLNETPGRSPDLLSGAITPVDLDLLQDHEPRGVLLDLCELFRDSVPSPRGLEDPPPEVNNGGVVHDGVTLMALRTEILRDSFKWVLTSWVRMSDGREATSDSMILEVTAATDRLNPALTRKILTYCEEHPSESRGLLDALVSHHHYTVIDRLCTRGGASEVAEACAGTGAILRLSPHNTRKCIENYLLGFSGSEPLLSLVGVPFVDLAKAQPSTADYFLGAVWQQHPLTPEQAVALVDYGGPDVFLAPLGRLWAGPLLP</sequence>
<proteinExistence type="inferred from homology"/>
<dbReference type="GO" id="GO:0006606">
    <property type="term" value="P:protein import into nucleus"/>
    <property type="evidence" value="ECO:0007669"/>
    <property type="project" value="TreeGrafter"/>
</dbReference>
<evidence type="ECO:0000259" key="6">
    <source>
        <dbReference type="PROSITE" id="PS50166"/>
    </source>
</evidence>
<dbReference type="SMART" id="SM00913">
    <property type="entry name" value="IBN_N"/>
    <property type="match status" value="1"/>
</dbReference>
<dbReference type="SUPFAM" id="SSF48371">
    <property type="entry name" value="ARM repeat"/>
    <property type="match status" value="1"/>
</dbReference>